<dbReference type="PANTHER" id="PTHR23501:SF67">
    <property type="entry name" value="MFS MULTIDRUG EFFLUX TRANSPORTER (EUROFUNG)"/>
    <property type="match status" value="1"/>
</dbReference>
<feature type="region of interest" description="Disordered" evidence="5">
    <location>
        <begin position="62"/>
        <end position="105"/>
    </location>
</feature>
<feature type="transmembrane region" description="Helical" evidence="6">
    <location>
        <begin position="173"/>
        <end position="190"/>
    </location>
</feature>
<feature type="transmembrane region" description="Helical" evidence="6">
    <location>
        <begin position="464"/>
        <end position="483"/>
    </location>
</feature>
<dbReference type="GO" id="GO:0015174">
    <property type="term" value="F:basic amino acid transmembrane transporter activity"/>
    <property type="evidence" value="ECO:0007669"/>
    <property type="project" value="TreeGrafter"/>
</dbReference>
<feature type="transmembrane region" description="Helical" evidence="6">
    <location>
        <begin position="489"/>
        <end position="518"/>
    </location>
</feature>
<dbReference type="Pfam" id="PF07690">
    <property type="entry name" value="MFS_1"/>
    <property type="match status" value="1"/>
</dbReference>
<evidence type="ECO:0000313" key="9">
    <source>
        <dbReference type="Proteomes" id="UP000193689"/>
    </source>
</evidence>
<dbReference type="EMBL" id="MCFJ01000006">
    <property type="protein sequence ID" value="ORY65206.1"/>
    <property type="molecule type" value="Genomic_DNA"/>
</dbReference>
<feature type="compositionally biased region" description="Basic and acidic residues" evidence="5">
    <location>
        <begin position="1"/>
        <end position="19"/>
    </location>
</feature>
<dbReference type="GeneID" id="63776367"/>
<feature type="transmembrane region" description="Helical" evidence="6">
    <location>
        <begin position="259"/>
        <end position="279"/>
    </location>
</feature>
<dbReference type="Gene3D" id="1.20.1250.20">
    <property type="entry name" value="MFS general substrate transporter like domains"/>
    <property type="match status" value="1"/>
</dbReference>
<evidence type="ECO:0000256" key="2">
    <source>
        <dbReference type="ARBA" id="ARBA00022692"/>
    </source>
</evidence>
<organism evidence="8 9">
    <name type="scientific">Pseudomassariella vexata</name>
    <dbReference type="NCBI Taxonomy" id="1141098"/>
    <lineage>
        <taxon>Eukaryota</taxon>
        <taxon>Fungi</taxon>
        <taxon>Dikarya</taxon>
        <taxon>Ascomycota</taxon>
        <taxon>Pezizomycotina</taxon>
        <taxon>Sordariomycetes</taxon>
        <taxon>Xylariomycetidae</taxon>
        <taxon>Amphisphaeriales</taxon>
        <taxon>Pseudomassariaceae</taxon>
        <taxon>Pseudomassariella</taxon>
    </lineage>
</organism>
<comment type="caution">
    <text evidence="8">The sequence shown here is derived from an EMBL/GenBank/DDBJ whole genome shotgun (WGS) entry which is preliminary data.</text>
</comment>
<evidence type="ECO:0000256" key="5">
    <source>
        <dbReference type="SAM" id="MobiDB-lite"/>
    </source>
</evidence>
<feature type="transmembrane region" description="Helical" evidence="6">
    <location>
        <begin position="291"/>
        <end position="310"/>
    </location>
</feature>
<keyword evidence="4 6" id="KW-0472">Membrane</keyword>
<dbReference type="InParanoid" id="A0A1Y2E1K6"/>
<evidence type="ECO:0000256" key="6">
    <source>
        <dbReference type="SAM" id="Phobius"/>
    </source>
</evidence>
<feature type="transmembrane region" description="Helical" evidence="6">
    <location>
        <begin position="357"/>
        <end position="379"/>
    </location>
</feature>
<evidence type="ECO:0000256" key="3">
    <source>
        <dbReference type="ARBA" id="ARBA00022989"/>
    </source>
</evidence>
<dbReference type="InterPro" id="IPR020846">
    <property type="entry name" value="MFS_dom"/>
</dbReference>
<feature type="transmembrane region" description="Helical" evidence="6">
    <location>
        <begin position="133"/>
        <end position="153"/>
    </location>
</feature>
<dbReference type="PROSITE" id="PS50850">
    <property type="entry name" value="MFS"/>
    <property type="match status" value="1"/>
</dbReference>
<feature type="transmembrane region" description="Helical" evidence="6">
    <location>
        <begin position="226"/>
        <end position="247"/>
    </location>
</feature>
<evidence type="ECO:0000313" key="8">
    <source>
        <dbReference type="EMBL" id="ORY65206.1"/>
    </source>
</evidence>
<dbReference type="GO" id="GO:0000329">
    <property type="term" value="C:fungal-type vacuole membrane"/>
    <property type="evidence" value="ECO:0007669"/>
    <property type="project" value="TreeGrafter"/>
</dbReference>
<dbReference type="SUPFAM" id="SSF103473">
    <property type="entry name" value="MFS general substrate transporter"/>
    <property type="match status" value="1"/>
</dbReference>
<keyword evidence="2 6" id="KW-0812">Transmembrane</keyword>
<evidence type="ECO:0000259" key="7">
    <source>
        <dbReference type="PROSITE" id="PS50850"/>
    </source>
</evidence>
<dbReference type="InterPro" id="IPR011701">
    <property type="entry name" value="MFS"/>
</dbReference>
<dbReference type="Proteomes" id="UP000193689">
    <property type="component" value="Unassembled WGS sequence"/>
</dbReference>
<comment type="subcellular location">
    <subcellularLocation>
        <location evidence="1">Membrane</location>
        <topology evidence="1">Multi-pass membrane protein</topology>
    </subcellularLocation>
</comment>
<feature type="transmembrane region" description="Helical" evidence="6">
    <location>
        <begin position="202"/>
        <end position="220"/>
    </location>
</feature>
<feature type="transmembrane region" description="Helical" evidence="6">
    <location>
        <begin position="435"/>
        <end position="457"/>
    </location>
</feature>
<feature type="region of interest" description="Disordered" evidence="5">
    <location>
        <begin position="1"/>
        <end position="31"/>
    </location>
</feature>
<sequence length="637" mass="69240">MHGTHDDTASAERTDETPHEGTALLSKSQHHRYTEGLELEDEDLDANESDLLLARTASHSEASGLAPQSLESSMLRGRRYSKGSGRCPSTTRGSEDLEAVAESSSSSRTDVEAALAGQYSPREYLIDTNRRQFWLIFASIMSTFFIACFDGTIMASSHPVITSYFHSSNSASWLSTAFLLTSTSVQPMVGRFSDTIGRKSPYLVTMGIFAAATAWCALAQSMTSFIIARAVCGLGAGGMMSLGSIIISDLVDISRRGTYQSYANVVYGLASASGAAFGGLMADTLGWRWEFGVQVFPLLISLVICVFTIPKDLGLYVDRESFFQAMKAFDFSGSGCLTMSTTFLILGLNLGGNVLPWSHPFIIASLVVSAIFFPMFLYAESLAKRPIMPLHLLWHSPRANIIMSNFIASFLLNAILFNIPLFFQAVLLTTATESGLLLVVPSTVSSVIGTLTGLLITWTRRLKWPLWLGSLLYLFGIIVLAGMRRGWPIWAYLLCLVPSSMGQGFQFPGTFIAVLAVSEQEEQAVVTSTLALWRALGSVLGIACSSLVVQNALLVYLDAYVQLDPADGRNGEWKKGIIEKVRSSVEVVAGLESNVREQVVLSYEAAIRLTFWCCVGFAVVSVLLIAPVKLPRLGARK</sequence>
<dbReference type="AlphaFoldDB" id="A0A1Y2E1K6"/>
<feature type="transmembrane region" description="Helical" evidence="6">
    <location>
        <begin position="530"/>
        <end position="557"/>
    </location>
</feature>
<accession>A0A1Y2E1K6</accession>
<protein>
    <submittedName>
        <fullName evidence="8">Major facilitator superfamily domain-containing protein</fullName>
    </submittedName>
</protein>
<dbReference type="PANTHER" id="PTHR23501">
    <property type="entry name" value="MAJOR FACILITATOR SUPERFAMILY"/>
    <property type="match status" value="1"/>
</dbReference>
<dbReference type="Gene3D" id="1.20.1720.10">
    <property type="entry name" value="Multidrug resistance protein D"/>
    <property type="match status" value="1"/>
</dbReference>
<feature type="transmembrane region" description="Helical" evidence="6">
    <location>
        <begin position="331"/>
        <end position="351"/>
    </location>
</feature>
<name>A0A1Y2E1K6_9PEZI</name>
<gene>
    <name evidence="8" type="ORF">BCR38DRAFT_432129</name>
</gene>
<keyword evidence="9" id="KW-1185">Reference proteome</keyword>
<reference evidence="8 9" key="1">
    <citation type="submission" date="2016-07" db="EMBL/GenBank/DDBJ databases">
        <title>Pervasive Adenine N6-methylation of Active Genes in Fungi.</title>
        <authorList>
            <consortium name="DOE Joint Genome Institute"/>
            <person name="Mondo S.J."/>
            <person name="Dannebaum R.O."/>
            <person name="Kuo R.C."/>
            <person name="Labutti K."/>
            <person name="Haridas S."/>
            <person name="Kuo A."/>
            <person name="Salamov A."/>
            <person name="Ahrendt S.R."/>
            <person name="Lipzen A."/>
            <person name="Sullivan W."/>
            <person name="Andreopoulos W.B."/>
            <person name="Clum A."/>
            <person name="Lindquist E."/>
            <person name="Daum C."/>
            <person name="Ramamoorthy G.K."/>
            <person name="Gryganskyi A."/>
            <person name="Culley D."/>
            <person name="Magnuson J.K."/>
            <person name="James T.Y."/>
            <person name="O'Malley M.A."/>
            <person name="Stajich J.E."/>
            <person name="Spatafora J.W."/>
            <person name="Visel A."/>
            <person name="Grigoriev I.V."/>
        </authorList>
    </citation>
    <scope>NUCLEOTIDE SEQUENCE [LARGE SCALE GENOMIC DNA]</scope>
    <source>
        <strain evidence="8 9">CBS 129021</strain>
    </source>
</reference>
<feature type="domain" description="Major facilitator superfamily (MFS) profile" evidence="7">
    <location>
        <begin position="136"/>
        <end position="633"/>
    </location>
</feature>
<dbReference type="OrthoDB" id="419537at2759"/>
<dbReference type="RefSeq" id="XP_040716358.1">
    <property type="nucleotide sequence ID" value="XM_040860155.1"/>
</dbReference>
<proteinExistence type="predicted"/>
<evidence type="ECO:0000256" key="4">
    <source>
        <dbReference type="ARBA" id="ARBA00023136"/>
    </source>
</evidence>
<feature type="transmembrane region" description="Helical" evidence="6">
    <location>
        <begin position="400"/>
        <end position="423"/>
    </location>
</feature>
<evidence type="ECO:0000256" key="1">
    <source>
        <dbReference type="ARBA" id="ARBA00004141"/>
    </source>
</evidence>
<dbReference type="InterPro" id="IPR036259">
    <property type="entry name" value="MFS_trans_sf"/>
</dbReference>
<feature type="transmembrane region" description="Helical" evidence="6">
    <location>
        <begin position="609"/>
        <end position="628"/>
    </location>
</feature>
<keyword evidence="3 6" id="KW-1133">Transmembrane helix</keyword>